<comment type="similarity">
    <text evidence="1 2">Belongs to the short-chain dehydrogenases/reductases (SDR) family.</text>
</comment>
<evidence type="ECO:0000313" key="3">
    <source>
        <dbReference type="EMBL" id="MDR6530396.1"/>
    </source>
</evidence>
<comment type="caution">
    <text evidence="3">The sequence shown here is derived from an EMBL/GenBank/DDBJ whole genome shotgun (WGS) entry which is preliminary data.</text>
</comment>
<dbReference type="PRINTS" id="PR00081">
    <property type="entry name" value="GDHRDH"/>
</dbReference>
<organism evidence="3 4">
    <name type="scientific">Caulobacter rhizosphaerae</name>
    <dbReference type="NCBI Taxonomy" id="2010972"/>
    <lineage>
        <taxon>Bacteria</taxon>
        <taxon>Pseudomonadati</taxon>
        <taxon>Pseudomonadota</taxon>
        <taxon>Alphaproteobacteria</taxon>
        <taxon>Caulobacterales</taxon>
        <taxon>Caulobacteraceae</taxon>
        <taxon>Caulobacter</taxon>
    </lineage>
</organism>
<evidence type="ECO:0000313" key="4">
    <source>
        <dbReference type="Proteomes" id="UP001262754"/>
    </source>
</evidence>
<sequence>MAVDFGLQGQVAIVTGSTSGIGHAMADALAAQGVNIVLNGLGEMTAIEKTRAALAEKHGVEVLYNGADMTKPGQIAEMVAAAKAEFGELDILVNNAGVQHVAPIEDFPVDQWDLIIAINLSSAFHATRAAVPIMKEQGRGRIVNIASAHGLVASPFKSAYVAAKHGILGLTKTVALETATFGITCNAICPGFVKTPLVEAQIVDQAKARGISEEAVMKDVILAAQPTKQFVTFDQLNGMLLYLVSDAGASANGAAFSIDGGWTAQ</sequence>
<dbReference type="InterPro" id="IPR002347">
    <property type="entry name" value="SDR_fam"/>
</dbReference>
<name>A0ABU1MWT7_9CAUL</name>
<protein>
    <submittedName>
        <fullName evidence="3">3-hydroxybutyrate dehydrogenase</fullName>
        <ecNumber evidence="3">1.1.1.30</ecNumber>
    </submittedName>
</protein>
<dbReference type="NCBIfam" id="TIGR01963">
    <property type="entry name" value="PHB_DH"/>
    <property type="match status" value="1"/>
</dbReference>
<dbReference type="InterPro" id="IPR050259">
    <property type="entry name" value="SDR"/>
</dbReference>
<dbReference type="Proteomes" id="UP001262754">
    <property type="component" value="Unassembled WGS sequence"/>
</dbReference>
<dbReference type="EMBL" id="JAVDRL010000003">
    <property type="protein sequence ID" value="MDR6530396.1"/>
    <property type="molecule type" value="Genomic_DNA"/>
</dbReference>
<dbReference type="InterPro" id="IPR011294">
    <property type="entry name" value="3-OHbutyrate_DH"/>
</dbReference>
<dbReference type="PANTHER" id="PTHR42879:SF2">
    <property type="entry name" value="3-OXOACYL-[ACYL-CARRIER-PROTEIN] REDUCTASE FABG"/>
    <property type="match status" value="1"/>
</dbReference>
<dbReference type="InterPro" id="IPR036291">
    <property type="entry name" value="NAD(P)-bd_dom_sf"/>
</dbReference>
<dbReference type="RefSeq" id="WP_163233201.1">
    <property type="nucleotide sequence ID" value="NZ_BMLD01000008.1"/>
</dbReference>
<dbReference type="Pfam" id="PF00106">
    <property type="entry name" value="adh_short"/>
    <property type="match status" value="1"/>
</dbReference>
<dbReference type="PRINTS" id="PR00080">
    <property type="entry name" value="SDRFAMILY"/>
</dbReference>
<gene>
    <name evidence="3" type="ORF">J2800_001132</name>
</gene>
<evidence type="ECO:0000256" key="1">
    <source>
        <dbReference type="ARBA" id="ARBA00006484"/>
    </source>
</evidence>
<dbReference type="GO" id="GO:0003858">
    <property type="term" value="F:3-hydroxybutyrate dehydrogenase activity"/>
    <property type="evidence" value="ECO:0007669"/>
    <property type="project" value="UniProtKB-EC"/>
</dbReference>
<evidence type="ECO:0000256" key="2">
    <source>
        <dbReference type="RuleBase" id="RU000363"/>
    </source>
</evidence>
<keyword evidence="4" id="KW-1185">Reference proteome</keyword>
<dbReference type="EC" id="1.1.1.30" evidence="3"/>
<dbReference type="SUPFAM" id="SSF51735">
    <property type="entry name" value="NAD(P)-binding Rossmann-fold domains"/>
    <property type="match status" value="1"/>
</dbReference>
<reference evidence="3 4" key="1">
    <citation type="submission" date="2023-07" db="EMBL/GenBank/DDBJ databases">
        <title>Sorghum-associated microbial communities from plants grown in Nebraska, USA.</title>
        <authorList>
            <person name="Schachtman D."/>
        </authorList>
    </citation>
    <scope>NUCLEOTIDE SEQUENCE [LARGE SCALE GENOMIC DNA]</scope>
    <source>
        <strain evidence="3 4">DS2154</strain>
    </source>
</reference>
<dbReference type="PANTHER" id="PTHR42879">
    <property type="entry name" value="3-OXOACYL-(ACYL-CARRIER-PROTEIN) REDUCTASE"/>
    <property type="match status" value="1"/>
</dbReference>
<dbReference type="InterPro" id="IPR020904">
    <property type="entry name" value="Sc_DH/Rdtase_CS"/>
</dbReference>
<dbReference type="PROSITE" id="PS00061">
    <property type="entry name" value="ADH_SHORT"/>
    <property type="match status" value="1"/>
</dbReference>
<dbReference type="NCBIfam" id="NF009093">
    <property type="entry name" value="PRK12429.1"/>
    <property type="match status" value="1"/>
</dbReference>
<accession>A0ABU1MWT7</accession>
<dbReference type="Gene3D" id="3.40.50.720">
    <property type="entry name" value="NAD(P)-binding Rossmann-like Domain"/>
    <property type="match status" value="1"/>
</dbReference>
<proteinExistence type="inferred from homology"/>
<keyword evidence="3" id="KW-0560">Oxidoreductase</keyword>